<accession>A0A7V5P1P4</accession>
<reference evidence="1" key="1">
    <citation type="journal article" date="2020" name="mSystems">
        <title>Genome- and Community-Level Interaction Insights into Carbon Utilization and Element Cycling Functions of Hydrothermarchaeota in Hydrothermal Sediment.</title>
        <authorList>
            <person name="Zhou Z."/>
            <person name="Liu Y."/>
            <person name="Xu W."/>
            <person name="Pan J."/>
            <person name="Luo Z.H."/>
            <person name="Li M."/>
        </authorList>
    </citation>
    <scope>NUCLEOTIDE SEQUENCE [LARGE SCALE GENOMIC DNA]</scope>
    <source>
        <strain evidence="1">HyVt-533</strain>
    </source>
</reference>
<dbReference type="EMBL" id="DROK01000296">
    <property type="protein sequence ID" value="HHI98165.1"/>
    <property type="molecule type" value="Genomic_DNA"/>
</dbReference>
<evidence type="ECO:0000313" key="1">
    <source>
        <dbReference type="EMBL" id="HHI98165.1"/>
    </source>
</evidence>
<sequence>MTAPLCLISNLSNSREKTMKAKLLGSLILVLVFFSSAQAGFWERLENILKKTTSTQGLSQEELIKGLKEALLVASKRAVSFLGDPENLLQNPDLRIPPPPKVAKVTNFLKKVGFKNQVENFEESLNVAAAAAIKEALPVFKQAISAITFEDARQLLKGGETAITDYFRQKTSDELYQRFYPLVQKSLKKVGVTRKYQELINNSYAASYLRGTKVDLDHYVTQAALDRLFDTLAQEEIKLRKDPAARTTALLRKLFGSS</sequence>
<protein>
    <submittedName>
        <fullName evidence="1">DUF4197 domain-containing protein</fullName>
    </submittedName>
</protein>
<name>A0A7V5P1P4_9BACT</name>
<proteinExistence type="predicted"/>
<dbReference type="AlphaFoldDB" id="A0A7V5P1P4"/>
<comment type="caution">
    <text evidence="1">The sequence shown here is derived from an EMBL/GenBank/DDBJ whole genome shotgun (WGS) entry which is preliminary data.</text>
</comment>
<dbReference type="Proteomes" id="UP000886101">
    <property type="component" value="Unassembled WGS sequence"/>
</dbReference>
<dbReference type="Pfam" id="PF13852">
    <property type="entry name" value="DUF4197"/>
    <property type="match status" value="1"/>
</dbReference>
<organism evidence="1">
    <name type="scientific">Thermodesulfatator atlanticus</name>
    <dbReference type="NCBI Taxonomy" id="501497"/>
    <lineage>
        <taxon>Bacteria</taxon>
        <taxon>Pseudomonadati</taxon>
        <taxon>Thermodesulfobacteriota</taxon>
        <taxon>Thermodesulfobacteria</taxon>
        <taxon>Thermodesulfobacteriales</taxon>
        <taxon>Thermodesulfatatoraceae</taxon>
        <taxon>Thermodesulfatator</taxon>
    </lineage>
</organism>
<gene>
    <name evidence="1" type="ORF">ENJ96_10020</name>
</gene>
<dbReference type="InterPro" id="IPR025245">
    <property type="entry name" value="DUF4197"/>
</dbReference>